<dbReference type="Proteomes" id="UP001143856">
    <property type="component" value="Unassembled WGS sequence"/>
</dbReference>
<organism evidence="1 2">
    <name type="scientific">Xylaria curta</name>
    <dbReference type="NCBI Taxonomy" id="42375"/>
    <lineage>
        <taxon>Eukaryota</taxon>
        <taxon>Fungi</taxon>
        <taxon>Dikarya</taxon>
        <taxon>Ascomycota</taxon>
        <taxon>Pezizomycotina</taxon>
        <taxon>Sordariomycetes</taxon>
        <taxon>Xylariomycetidae</taxon>
        <taxon>Xylariales</taxon>
        <taxon>Xylariaceae</taxon>
        <taxon>Xylaria</taxon>
    </lineage>
</organism>
<keyword evidence="2" id="KW-1185">Reference proteome</keyword>
<dbReference type="EMBL" id="JAPDGR010003494">
    <property type="protein sequence ID" value="KAJ2971037.1"/>
    <property type="molecule type" value="Genomic_DNA"/>
</dbReference>
<evidence type="ECO:0000313" key="2">
    <source>
        <dbReference type="Proteomes" id="UP001143856"/>
    </source>
</evidence>
<accession>A0ACC1MVL4</accession>
<evidence type="ECO:0000313" key="1">
    <source>
        <dbReference type="EMBL" id="KAJ2971037.1"/>
    </source>
</evidence>
<protein>
    <submittedName>
        <fullName evidence="1">Uncharacterized protein</fullName>
    </submittedName>
</protein>
<comment type="caution">
    <text evidence="1">The sequence shown here is derived from an EMBL/GenBank/DDBJ whole genome shotgun (WGS) entry which is preliminary data.</text>
</comment>
<sequence length="106" mass="11490">MPVFNLGTCARPNILALEPYRDYKDDGTNILLDANENAYGPSLTAAATAPAPSATSPGPEINFVGLHRYPDPHQRGAEAATLRSEKYSPSHGPNDHARQSLCWGWE</sequence>
<reference evidence="1" key="1">
    <citation type="submission" date="2022-10" db="EMBL/GenBank/DDBJ databases">
        <title>Genome Sequence of Xylaria curta.</title>
        <authorList>
            <person name="Buettner E."/>
        </authorList>
    </citation>
    <scope>NUCLEOTIDE SEQUENCE</scope>
    <source>
        <strain evidence="1">Babe10</strain>
    </source>
</reference>
<gene>
    <name evidence="1" type="ORF">NUW58_g9529</name>
</gene>
<proteinExistence type="predicted"/>
<name>A0ACC1MVL4_9PEZI</name>